<accession>A0A6J5H5S9</accession>
<evidence type="ECO:0000256" key="3">
    <source>
        <dbReference type="ARBA" id="ARBA00022691"/>
    </source>
</evidence>
<keyword evidence="2" id="KW-0808">Transferase</keyword>
<dbReference type="Pfam" id="PF00891">
    <property type="entry name" value="Methyltransf_2"/>
    <property type="match status" value="1"/>
</dbReference>
<dbReference type="Proteomes" id="UP000494252">
    <property type="component" value="Unassembled WGS sequence"/>
</dbReference>
<feature type="domain" description="O-methyltransferase C-terminal" evidence="4">
    <location>
        <begin position="45"/>
        <end position="123"/>
    </location>
</feature>
<evidence type="ECO:0000256" key="1">
    <source>
        <dbReference type="ARBA" id="ARBA00022603"/>
    </source>
</evidence>
<gene>
    <name evidence="5" type="ORF">LMG27177_07604</name>
</gene>
<dbReference type="GO" id="GO:0016279">
    <property type="term" value="F:protein-lysine N-methyltransferase activity"/>
    <property type="evidence" value="ECO:0007669"/>
    <property type="project" value="InterPro"/>
</dbReference>
<dbReference type="InterPro" id="IPR029063">
    <property type="entry name" value="SAM-dependent_MTases_sf"/>
</dbReference>
<dbReference type="PANTHER" id="PTHR13610:SF9">
    <property type="entry name" value="FI06469P"/>
    <property type="match status" value="1"/>
</dbReference>
<keyword evidence="1" id="KW-0489">Methyltransferase</keyword>
<name>A0A6J5H5S9_9BURK</name>
<evidence type="ECO:0000313" key="5">
    <source>
        <dbReference type="EMBL" id="CAB3810926.1"/>
    </source>
</evidence>
<protein>
    <recommendedName>
        <fullName evidence="4">O-methyltransferase C-terminal domain-containing protein</fullName>
    </recommendedName>
</protein>
<organism evidence="5 6">
    <name type="scientific">Paraburkholderia fynbosensis</name>
    <dbReference type="NCBI Taxonomy" id="1200993"/>
    <lineage>
        <taxon>Bacteria</taxon>
        <taxon>Pseudomonadati</taxon>
        <taxon>Pseudomonadota</taxon>
        <taxon>Betaproteobacteria</taxon>
        <taxon>Burkholderiales</taxon>
        <taxon>Burkholderiaceae</taxon>
        <taxon>Paraburkholderia</taxon>
    </lineage>
</organism>
<dbReference type="CDD" id="cd02440">
    <property type="entry name" value="AdoMet_MTases"/>
    <property type="match status" value="1"/>
</dbReference>
<dbReference type="InterPro" id="IPR001077">
    <property type="entry name" value="COMT_C"/>
</dbReference>
<evidence type="ECO:0000313" key="6">
    <source>
        <dbReference type="Proteomes" id="UP000494252"/>
    </source>
</evidence>
<dbReference type="PANTHER" id="PTHR13610">
    <property type="entry name" value="METHYLTRANSFERASE DOMAIN-CONTAINING PROTEIN"/>
    <property type="match status" value="1"/>
</dbReference>
<evidence type="ECO:0000256" key="2">
    <source>
        <dbReference type="ARBA" id="ARBA00022679"/>
    </source>
</evidence>
<dbReference type="Gene3D" id="3.40.50.150">
    <property type="entry name" value="Vaccinia Virus protein VP39"/>
    <property type="match status" value="1"/>
</dbReference>
<reference evidence="5 6" key="1">
    <citation type="submission" date="2020-04" db="EMBL/GenBank/DDBJ databases">
        <authorList>
            <person name="De Canck E."/>
        </authorList>
    </citation>
    <scope>NUCLEOTIDE SEQUENCE [LARGE SCALE GENOMIC DNA]</scope>
    <source>
        <strain evidence="5 6">LMG 27177</strain>
    </source>
</reference>
<evidence type="ECO:0000259" key="4">
    <source>
        <dbReference type="Pfam" id="PF00891"/>
    </source>
</evidence>
<sequence length="193" mass="21048">MAASFIPFFAVFLTLLVGASLLISTALTGVPTLSSRRSEVDDIVALLKHAKLRKRALIVDLGSGWGALVIALARAFPEASVQGVEISLFPYLVSCLRTHHLPNVSLKWGNFFHSDPGSANAVVCYLMPGVMAKLGDFLDKALKPGTFIVTNTFLFRERRAAAVRRRGLRGTVALYIWPGRHWTVKDGDVSARV</sequence>
<dbReference type="SUPFAM" id="SSF53335">
    <property type="entry name" value="S-adenosyl-L-methionine-dependent methyltransferases"/>
    <property type="match status" value="1"/>
</dbReference>
<keyword evidence="6" id="KW-1185">Reference proteome</keyword>
<dbReference type="EMBL" id="CADIKI010000057">
    <property type="protein sequence ID" value="CAB3810926.1"/>
    <property type="molecule type" value="Genomic_DNA"/>
</dbReference>
<proteinExistence type="predicted"/>
<dbReference type="RefSeq" id="WP_175166499.1">
    <property type="nucleotide sequence ID" value="NZ_CADIKI010000057.1"/>
</dbReference>
<dbReference type="GO" id="GO:0032259">
    <property type="term" value="P:methylation"/>
    <property type="evidence" value="ECO:0007669"/>
    <property type="project" value="UniProtKB-KW"/>
</dbReference>
<keyword evidence="3" id="KW-0949">S-adenosyl-L-methionine</keyword>
<dbReference type="GO" id="GO:0008171">
    <property type="term" value="F:O-methyltransferase activity"/>
    <property type="evidence" value="ECO:0007669"/>
    <property type="project" value="InterPro"/>
</dbReference>
<dbReference type="AlphaFoldDB" id="A0A6J5H5S9"/>
<dbReference type="InterPro" id="IPR026170">
    <property type="entry name" value="FAM173A/B"/>
</dbReference>